<evidence type="ECO:0000256" key="3">
    <source>
        <dbReference type="ARBA" id="ARBA00023315"/>
    </source>
</evidence>
<sequence>MNVKDYLARIKYYGSLEPTLRNLRLITLAHRISIPYTNLQVHGGDRLVLDLNHHYDTIVTKQGAGLCYDINGLFAYLLQQLGYKVKCIESAFFDGPTKEFTLQRLHLTVTVDFGNLGRYIVDPAWSLVGPLKMERMVPYNDGNTVYRLRQVPGKGNDWYYLERHRKSILDKNGCVLKQGPTSIGKYWNGWCDDECAKEESSHWKFEQRICDEVEYQLEDFRDMIDHIYSPDCAMSYTAMLLKVNMDSHVMLMGDTAVKKIAMGPLTEKIMDEKKI</sequence>
<keyword evidence="5" id="KW-1185">Reference proteome</keyword>
<protein>
    <recommendedName>
        <fullName evidence="2">arylamine N-acetyltransferase</fullName>
        <ecNumber evidence="2">2.3.1.5</ecNumber>
    </recommendedName>
</protein>
<evidence type="ECO:0000313" key="5">
    <source>
        <dbReference type="Proteomes" id="UP000007875"/>
    </source>
</evidence>
<dbReference type="InterPro" id="IPR001447">
    <property type="entry name" value="Arylamine_N-AcTrfase"/>
</dbReference>
<proteinExistence type="inferred from homology"/>
<reference evidence="4" key="2">
    <citation type="submission" date="2025-08" db="UniProtKB">
        <authorList>
            <consortium name="Ensembl"/>
        </authorList>
    </citation>
    <scope>IDENTIFICATION</scope>
</reference>
<dbReference type="EC" id="2.3.1.5" evidence="2"/>
<comment type="similarity">
    <text evidence="1">Belongs to the arylamine N-acetyltransferase family.</text>
</comment>
<dbReference type="InterPro" id="IPR053710">
    <property type="entry name" value="Arylamine_NAT_domain_sf"/>
</dbReference>
<dbReference type="Proteomes" id="UP000007875">
    <property type="component" value="Unassembled WGS sequence"/>
</dbReference>
<dbReference type="SUPFAM" id="SSF54001">
    <property type="entry name" value="Cysteine proteinases"/>
    <property type="match status" value="1"/>
</dbReference>
<dbReference type="PANTHER" id="PTHR11786">
    <property type="entry name" value="N-HYDROXYARYLAMINE O-ACETYLTRANSFERASE"/>
    <property type="match status" value="1"/>
</dbReference>
<dbReference type="GeneTree" id="ENSGT00390000012054"/>
<dbReference type="Gene3D" id="3.30.2140.20">
    <property type="match status" value="1"/>
</dbReference>
<dbReference type="Pfam" id="PF00797">
    <property type="entry name" value="Acetyltransf_2"/>
    <property type="match status" value="1"/>
</dbReference>
<dbReference type="Ensembl" id="ENSCSAVT00000018635.1">
    <property type="protein sequence ID" value="ENSCSAVP00000018435.1"/>
    <property type="gene ID" value="ENSCSAVG00000010825.1"/>
</dbReference>
<dbReference type="PANTHER" id="PTHR11786:SF0">
    <property type="entry name" value="ARYLAMINE N-ACETYLTRANSFERASE 4-RELATED"/>
    <property type="match status" value="1"/>
</dbReference>
<evidence type="ECO:0000256" key="1">
    <source>
        <dbReference type="ARBA" id="ARBA00006547"/>
    </source>
</evidence>
<reference evidence="4" key="3">
    <citation type="submission" date="2025-09" db="UniProtKB">
        <authorList>
            <consortium name="Ensembl"/>
        </authorList>
    </citation>
    <scope>IDENTIFICATION</scope>
</reference>
<name>H2ZLG9_CIOSA</name>
<dbReference type="OMA" id="ICVESAF"/>
<evidence type="ECO:0000313" key="4">
    <source>
        <dbReference type="Ensembl" id="ENSCSAVP00000018435.1"/>
    </source>
</evidence>
<dbReference type="AlphaFoldDB" id="H2ZLG9"/>
<evidence type="ECO:0000256" key="2">
    <source>
        <dbReference type="ARBA" id="ARBA00012701"/>
    </source>
</evidence>
<keyword evidence="3" id="KW-0808">Transferase</keyword>
<dbReference type="STRING" id="51511.ENSCSAVP00000018435"/>
<dbReference type="HOGENOM" id="CLU_1013849_0_0_1"/>
<dbReference type="InterPro" id="IPR038765">
    <property type="entry name" value="Papain-like_cys_pep_sf"/>
</dbReference>
<keyword evidence="3" id="KW-0012">Acyltransferase</keyword>
<dbReference type="GO" id="GO:0004060">
    <property type="term" value="F:arylamine N-acetyltransferase activity"/>
    <property type="evidence" value="ECO:0007669"/>
    <property type="project" value="UniProtKB-EC"/>
</dbReference>
<accession>H2ZLG9</accession>
<reference evidence="5" key="1">
    <citation type="submission" date="2003-08" db="EMBL/GenBank/DDBJ databases">
        <authorList>
            <person name="Birren B."/>
            <person name="Nusbaum C."/>
            <person name="Abebe A."/>
            <person name="Abouelleil A."/>
            <person name="Adekoya E."/>
            <person name="Ait-zahra M."/>
            <person name="Allen N."/>
            <person name="Allen T."/>
            <person name="An P."/>
            <person name="Anderson M."/>
            <person name="Anderson S."/>
            <person name="Arachchi H."/>
            <person name="Armbruster J."/>
            <person name="Bachantsang P."/>
            <person name="Baldwin J."/>
            <person name="Barry A."/>
            <person name="Bayul T."/>
            <person name="Blitshsteyn B."/>
            <person name="Bloom T."/>
            <person name="Blye J."/>
            <person name="Boguslavskiy L."/>
            <person name="Borowsky M."/>
            <person name="Boukhgalter B."/>
            <person name="Brunache A."/>
            <person name="Butler J."/>
            <person name="Calixte N."/>
            <person name="Calvo S."/>
            <person name="Camarata J."/>
            <person name="Campo K."/>
            <person name="Chang J."/>
            <person name="Cheshatsang Y."/>
            <person name="Citroen M."/>
            <person name="Collymore A."/>
            <person name="Considine T."/>
            <person name="Cook A."/>
            <person name="Cooke P."/>
            <person name="Corum B."/>
            <person name="Cuomo C."/>
            <person name="David R."/>
            <person name="Dawoe T."/>
            <person name="Degray S."/>
            <person name="Dodge S."/>
            <person name="Dooley K."/>
            <person name="Dorje P."/>
            <person name="Dorjee K."/>
            <person name="Dorris L."/>
            <person name="Duffey N."/>
            <person name="Dupes A."/>
            <person name="Elkins T."/>
            <person name="Engels R."/>
            <person name="Erickson J."/>
            <person name="Farina A."/>
            <person name="Faro S."/>
            <person name="Ferreira P."/>
            <person name="Fischer H."/>
            <person name="Fitzgerald M."/>
            <person name="Foley K."/>
            <person name="Gage D."/>
            <person name="Galagan J."/>
            <person name="Gearin G."/>
            <person name="Gnerre S."/>
            <person name="Gnirke A."/>
            <person name="Goyette A."/>
            <person name="Graham J."/>
            <person name="Grandbois E."/>
            <person name="Gyaltsen K."/>
            <person name="Hafez N."/>
            <person name="Hagopian D."/>
            <person name="Hagos B."/>
            <person name="Hall J."/>
            <person name="Hatcher B."/>
            <person name="Heller A."/>
            <person name="Higgins H."/>
            <person name="Honan T."/>
            <person name="Horn A."/>
            <person name="Houde N."/>
            <person name="Hughes L."/>
            <person name="Hulme W."/>
            <person name="Husby E."/>
            <person name="Iliev I."/>
            <person name="Jaffe D."/>
            <person name="Jones C."/>
            <person name="Kamal M."/>
            <person name="Kamat A."/>
            <person name="Kamvysselis M."/>
            <person name="Karlsson E."/>
            <person name="Kells C."/>
            <person name="Kieu A."/>
            <person name="Kisner P."/>
            <person name="Kodira C."/>
            <person name="Kulbokas E."/>
            <person name="Labutti K."/>
            <person name="Lama D."/>
            <person name="Landers T."/>
            <person name="Leger J."/>
            <person name="Levine S."/>
            <person name="Lewis D."/>
            <person name="Lewis T."/>
            <person name="Lindblad-toh K."/>
            <person name="Liu X."/>
            <person name="Lokyitsang T."/>
            <person name="Lokyitsang Y."/>
            <person name="Lucien O."/>
            <person name="Lui A."/>
            <person name="Ma L.J."/>
            <person name="Mabbitt R."/>
            <person name="Macdonald J."/>
            <person name="Maclean C."/>
            <person name="Major J."/>
            <person name="Manning J."/>
            <person name="Marabella R."/>
            <person name="Maru K."/>
            <person name="Matthews C."/>
            <person name="Mauceli E."/>
            <person name="Mccarthy M."/>
            <person name="Mcdonough S."/>
            <person name="Mcghee T."/>
            <person name="Meldrim J."/>
            <person name="Meneus L."/>
            <person name="Mesirov J."/>
            <person name="Mihalev A."/>
            <person name="Mihova T."/>
            <person name="Mikkelsen T."/>
            <person name="Mlenga V."/>
            <person name="Moru K."/>
            <person name="Mozes J."/>
            <person name="Mulrain L."/>
            <person name="Munson G."/>
            <person name="Naylor J."/>
            <person name="Newes C."/>
            <person name="Nguyen C."/>
            <person name="Nguyen N."/>
            <person name="Nguyen T."/>
            <person name="Nicol R."/>
            <person name="Nielsen C."/>
            <person name="Nizzari M."/>
            <person name="Norbu C."/>
            <person name="Norbu N."/>
            <person name="O'donnell P."/>
            <person name="Okoawo O."/>
            <person name="O'leary S."/>
            <person name="Omotosho B."/>
            <person name="O'neill K."/>
            <person name="Osman S."/>
            <person name="Parker S."/>
            <person name="Perrin D."/>
            <person name="Phunkhang P."/>
            <person name="Piqani B."/>
            <person name="Purcell S."/>
            <person name="Rachupka T."/>
            <person name="Ramasamy U."/>
            <person name="Rameau R."/>
            <person name="Ray V."/>
            <person name="Raymond C."/>
            <person name="Retta R."/>
            <person name="Richardson S."/>
            <person name="Rise C."/>
            <person name="Rodriguez J."/>
            <person name="Rogers J."/>
            <person name="Rogov P."/>
            <person name="Rutman M."/>
            <person name="Schupbach R."/>
            <person name="Seaman C."/>
            <person name="Settipalli S."/>
            <person name="Sharpe T."/>
            <person name="Sheridan J."/>
            <person name="Sherpa N."/>
            <person name="Shi J."/>
            <person name="Smirnov S."/>
            <person name="Smith C."/>
            <person name="Sougnez C."/>
            <person name="Spencer B."/>
            <person name="Stalker J."/>
            <person name="Stange-thomann N."/>
            <person name="Stavropoulos S."/>
            <person name="Stetson K."/>
            <person name="Stone C."/>
            <person name="Stone S."/>
            <person name="Stubbs M."/>
            <person name="Talamas J."/>
            <person name="Tchuinga P."/>
            <person name="Tenzing P."/>
            <person name="Tesfaye S."/>
            <person name="Theodore J."/>
            <person name="Thoulutsang Y."/>
            <person name="Topham K."/>
            <person name="Towey S."/>
            <person name="Tsamla T."/>
            <person name="Tsomo N."/>
            <person name="Vallee D."/>
            <person name="Vassiliev H."/>
            <person name="Venkataraman V."/>
            <person name="Vinson J."/>
            <person name="Vo A."/>
            <person name="Wade C."/>
            <person name="Wang S."/>
            <person name="Wangchuk T."/>
            <person name="Wangdi T."/>
            <person name="Whittaker C."/>
            <person name="Wilkinson J."/>
            <person name="Wu Y."/>
            <person name="Wyman D."/>
            <person name="Yadav S."/>
            <person name="Yang S."/>
            <person name="Yang X."/>
            <person name="Yeager S."/>
            <person name="Yee E."/>
            <person name="Young G."/>
            <person name="Zainoun J."/>
            <person name="Zembeck L."/>
            <person name="Zimmer A."/>
            <person name="Zody M."/>
            <person name="Lander E."/>
        </authorList>
    </citation>
    <scope>NUCLEOTIDE SEQUENCE [LARGE SCALE GENOMIC DNA]</scope>
</reference>
<dbReference type="InParanoid" id="H2ZLG9"/>
<organism evidence="4 5">
    <name type="scientific">Ciona savignyi</name>
    <name type="common">Pacific transparent sea squirt</name>
    <dbReference type="NCBI Taxonomy" id="51511"/>
    <lineage>
        <taxon>Eukaryota</taxon>
        <taxon>Metazoa</taxon>
        <taxon>Chordata</taxon>
        <taxon>Tunicata</taxon>
        <taxon>Ascidiacea</taxon>
        <taxon>Phlebobranchia</taxon>
        <taxon>Cionidae</taxon>
        <taxon>Ciona</taxon>
    </lineage>
</organism>